<dbReference type="Proteomes" id="UP000176631">
    <property type="component" value="Unassembled WGS sequence"/>
</dbReference>
<protein>
    <submittedName>
        <fullName evidence="1">Uncharacterized protein</fullName>
    </submittedName>
</protein>
<dbReference type="AlphaFoldDB" id="A0A1G1W6B0"/>
<accession>A0A1G1W6B0</accession>
<comment type="caution">
    <text evidence="1">The sequence shown here is derived from an EMBL/GenBank/DDBJ whole genome shotgun (WGS) entry which is preliminary data.</text>
</comment>
<sequence>MIKDNLLRIKINGRGLIKLTKQHQGRDFLLSYPTAFQNGVSVDSHFSLHTPNNCVTFKVTSFKDGGVEQLPATIAQLKNHPTLSNRVAGKNLDQLDIYKNQQFDFSDPLKLTYVTTMALNMEGTSLEKYFNKAKTANSAFVQVKDIQIPKEKNDKVTIKLYVGKNFRGDFKDLTSKAQEYVISKEVSFSGDEYTFLFLFIFDFPQIKKTIPRN</sequence>
<gene>
    <name evidence="1" type="ORF">A2172_02505</name>
</gene>
<evidence type="ECO:0000313" key="2">
    <source>
        <dbReference type="Proteomes" id="UP000176631"/>
    </source>
</evidence>
<proteinExistence type="predicted"/>
<evidence type="ECO:0000313" key="1">
    <source>
        <dbReference type="EMBL" id="OGY23226.1"/>
    </source>
</evidence>
<reference evidence="1 2" key="1">
    <citation type="journal article" date="2016" name="Nat. Commun.">
        <title>Thousands of microbial genomes shed light on interconnected biogeochemical processes in an aquifer system.</title>
        <authorList>
            <person name="Anantharaman K."/>
            <person name="Brown C.T."/>
            <person name="Hug L.A."/>
            <person name="Sharon I."/>
            <person name="Castelle C.J."/>
            <person name="Probst A.J."/>
            <person name="Thomas B.C."/>
            <person name="Singh A."/>
            <person name="Wilkins M.J."/>
            <person name="Karaoz U."/>
            <person name="Brodie E.L."/>
            <person name="Williams K.H."/>
            <person name="Hubbard S.S."/>
            <person name="Banfield J.F."/>
        </authorList>
    </citation>
    <scope>NUCLEOTIDE SEQUENCE [LARGE SCALE GENOMIC DNA]</scope>
</reference>
<organism evidence="1 2">
    <name type="scientific">Candidatus Woykebacteria bacterium RBG_13_40_15</name>
    <dbReference type="NCBI Taxonomy" id="1802593"/>
    <lineage>
        <taxon>Bacteria</taxon>
        <taxon>Candidatus Woykeibacteriota</taxon>
    </lineage>
</organism>
<dbReference type="EMBL" id="MHCP01000028">
    <property type="protein sequence ID" value="OGY23226.1"/>
    <property type="molecule type" value="Genomic_DNA"/>
</dbReference>
<name>A0A1G1W6B0_9BACT</name>